<evidence type="ECO:0000313" key="2">
    <source>
        <dbReference type="EMBL" id="WLD57479.1"/>
    </source>
</evidence>
<dbReference type="EMBL" id="CP101717">
    <property type="protein sequence ID" value="WLD57479.1"/>
    <property type="molecule type" value="Genomic_DNA"/>
</dbReference>
<reference evidence="2" key="1">
    <citation type="submission" date="2022-07" db="EMBL/GenBank/DDBJ databases">
        <title>Complete genome sequence of Salinispirillum sp. LH10-3-1 capable of multiple carbohydrate inversion isolated from a soda lake.</title>
        <authorList>
            <person name="Liu J."/>
            <person name="Zhai Y."/>
            <person name="Zhang H."/>
            <person name="Yang H."/>
            <person name="Qu J."/>
            <person name="Li J."/>
        </authorList>
    </citation>
    <scope>NUCLEOTIDE SEQUENCE</scope>
    <source>
        <strain evidence="2">LH 10-3-1</strain>
    </source>
</reference>
<feature type="chain" id="PRO_5044339958" description="DUF1800 domain-containing protein" evidence="1">
    <location>
        <begin position="24"/>
        <end position="586"/>
    </location>
</feature>
<dbReference type="RefSeq" id="WP_304994764.1">
    <property type="nucleotide sequence ID" value="NZ_CP101717.1"/>
</dbReference>
<name>A0AB38YEK7_9GAMM</name>
<keyword evidence="1" id="KW-0732">Signal</keyword>
<evidence type="ECO:0000256" key="1">
    <source>
        <dbReference type="SAM" id="SignalP"/>
    </source>
</evidence>
<dbReference type="AlphaFoldDB" id="A0AB38YEK7"/>
<gene>
    <name evidence="2" type="ORF">NFC81_12265</name>
</gene>
<organism evidence="2">
    <name type="scientific">Salinispirillum sp. LH 10-3-1</name>
    <dbReference type="NCBI Taxonomy" id="2952525"/>
    <lineage>
        <taxon>Bacteria</taxon>
        <taxon>Pseudomonadati</taxon>
        <taxon>Pseudomonadota</taxon>
        <taxon>Gammaproteobacteria</taxon>
        <taxon>Oceanospirillales</taxon>
        <taxon>Saccharospirillaceae</taxon>
        <taxon>Salinispirillum</taxon>
    </lineage>
</organism>
<proteinExistence type="predicted"/>
<evidence type="ECO:0008006" key="3">
    <source>
        <dbReference type="Google" id="ProtNLM"/>
    </source>
</evidence>
<sequence>MNHSTTPSFGAIATGLLMAVVLAGCNPGTPDQNQQRQINVTGAAAPLSSSDYRALTPEQQYDVANKLLSSFYRGVPVDEFFDLSYGMSELRLRQPDFLATTRQALNRPLLPEVRASIRAEIGLLPDNTPVNQSNVLYEFTTNTNDNSTVLHRQVPLAQIIEYPISRDLYVEWMAYFLTNTIMFSPALEMESTDAKDAAFVYGFLRNSIRNGTSIQDTVRQYLGTQSRWRVSRSAENHALEAYELFLGLFETEEDSRRGGIACSEWRLTPESAQYQLVRSGEPNTQYQKVLDNYYILDCDDLHSLIVSHPLFIPRVTEVIVNYFLAEESAQVRSAFVASIAAAQPQTFEDIFSAILFSRHYLLHSERPLWFEENFFGTLHRLRWTVARNQGWIGRPVLRHLQEHQWSALFQRNMGSAAMEYKIGRTPSVPMDAMSFASQAKAMREQVFVNNRNGWQGGTYSSNTTGFRGLLLEAVPRTDDPTLWQTQRRPDVEALTAAEYLDYLFLTTLRRRATDAERHGLLSVMRTDDGTPGMDLIREIDGAVSVRPNNNYYYTEVAQIVFEYVARLPEFYYQRRTFAVAGTGGAQ</sequence>
<accession>A0AB38YEK7</accession>
<feature type="signal peptide" evidence="1">
    <location>
        <begin position="1"/>
        <end position="23"/>
    </location>
</feature>
<protein>
    <recommendedName>
        <fullName evidence="3">DUF1800 domain-containing protein</fullName>
    </recommendedName>
</protein>